<sequence length="363" mass="41059">MLVSHVQLCKEKENLRDEVYCQVIKQITHNPKLESCIHGWRLLSLLTGFFLPSNTLMPYATKFLQQASADPASTHQGTGCFPAPKGRGSRRIVIVLPGALEYTTKIRTFTVAAEVVREICEQMGINEQEEIQEFALFASKNGKMVRPVRQNEYIHDYLLEDSSVILDLRRLSWKTPLHFENEIYINIHYSQVTCRVSTIRTSPLRSTQPRPLATEQSPGALCILCHYRCLICKQALGAVSRSVLQLLDIGISTVSLPAEHVIQLPLFGYNVYPVERCSEPRIPLPCILGANRDQIVVVASRSQELCCCIPLKEVQRMRTLRPLDDSGVPGLEVNYGSVENPQTMWFELQQVKRALSTACYWPC</sequence>
<protein>
    <recommendedName>
        <fullName evidence="1">MyTH4 domain-containing protein</fullName>
    </recommendedName>
</protein>
<proteinExistence type="predicted"/>
<evidence type="ECO:0000313" key="3">
    <source>
        <dbReference type="Proteomes" id="UP000694380"/>
    </source>
</evidence>
<reference evidence="2" key="2">
    <citation type="submission" date="2025-09" db="UniProtKB">
        <authorList>
            <consortium name="Ensembl"/>
        </authorList>
    </citation>
    <scope>IDENTIFICATION</scope>
</reference>
<organism evidence="2 3">
    <name type="scientific">Chrysemys picta bellii</name>
    <name type="common">Western painted turtle</name>
    <name type="synonym">Emys bellii</name>
    <dbReference type="NCBI Taxonomy" id="8478"/>
    <lineage>
        <taxon>Eukaryota</taxon>
        <taxon>Metazoa</taxon>
        <taxon>Chordata</taxon>
        <taxon>Craniata</taxon>
        <taxon>Vertebrata</taxon>
        <taxon>Euteleostomi</taxon>
        <taxon>Archelosauria</taxon>
        <taxon>Testudinata</taxon>
        <taxon>Testudines</taxon>
        <taxon>Cryptodira</taxon>
        <taxon>Durocryptodira</taxon>
        <taxon>Testudinoidea</taxon>
        <taxon>Emydidae</taxon>
        <taxon>Chrysemys</taxon>
    </lineage>
</organism>
<dbReference type="InterPro" id="IPR051567">
    <property type="entry name" value="Unconventional_Myosin_ATPase"/>
</dbReference>
<dbReference type="PANTHER" id="PTHR22692">
    <property type="entry name" value="MYOSIN VII, XV"/>
    <property type="match status" value="1"/>
</dbReference>
<accession>A0A8C3J0Y2</accession>
<dbReference type="SMART" id="SM00139">
    <property type="entry name" value="MyTH4"/>
    <property type="match status" value="1"/>
</dbReference>
<feature type="domain" description="MyTH4" evidence="1">
    <location>
        <begin position="1"/>
        <end position="106"/>
    </location>
</feature>
<dbReference type="AlphaFoldDB" id="A0A8C3J0Y2"/>
<dbReference type="GeneTree" id="ENSGT00930000151032"/>
<dbReference type="Pfam" id="PF00784">
    <property type="entry name" value="MyTH4"/>
    <property type="match status" value="1"/>
</dbReference>
<dbReference type="Gene3D" id="3.10.20.90">
    <property type="entry name" value="Phosphatidylinositol 3-kinase Catalytic Subunit, Chain A, domain 1"/>
    <property type="match status" value="1"/>
</dbReference>
<dbReference type="InterPro" id="IPR038185">
    <property type="entry name" value="MyTH4_dom_sf"/>
</dbReference>
<evidence type="ECO:0000313" key="2">
    <source>
        <dbReference type="Ensembl" id="ENSCPBP00000040899.1"/>
    </source>
</evidence>
<evidence type="ECO:0000259" key="1">
    <source>
        <dbReference type="PROSITE" id="PS51016"/>
    </source>
</evidence>
<dbReference type="PANTHER" id="PTHR22692:SF16">
    <property type="entry name" value="MYOSIN XVB"/>
    <property type="match status" value="1"/>
</dbReference>
<dbReference type="Gene3D" id="1.25.40.530">
    <property type="entry name" value="MyTH4 domain"/>
    <property type="match status" value="1"/>
</dbReference>
<dbReference type="Proteomes" id="UP000694380">
    <property type="component" value="Unplaced"/>
</dbReference>
<dbReference type="GO" id="GO:0005856">
    <property type="term" value="C:cytoskeleton"/>
    <property type="evidence" value="ECO:0007669"/>
    <property type="project" value="InterPro"/>
</dbReference>
<reference evidence="2" key="1">
    <citation type="submission" date="2025-08" db="UniProtKB">
        <authorList>
            <consortium name="Ensembl"/>
        </authorList>
    </citation>
    <scope>IDENTIFICATION</scope>
</reference>
<dbReference type="PROSITE" id="PS51016">
    <property type="entry name" value="MYTH4"/>
    <property type="match status" value="1"/>
</dbReference>
<dbReference type="Ensembl" id="ENSCPBT00000047913.1">
    <property type="protein sequence ID" value="ENSCPBP00000040899.1"/>
    <property type="gene ID" value="ENSCPBG00000028064.1"/>
</dbReference>
<dbReference type="InterPro" id="IPR000857">
    <property type="entry name" value="MyTH4_dom"/>
</dbReference>
<name>A0A8C3J0Y2_CHRPI</name>
<keyword evidence="3" id="KW-1185">Reference proteome</keyword>